<name>A0ABM0RYX3_GALVR</name>
<dbReference type="Proteomes" id="UP000694923">
    <property type="component" value="Unplaced"/>
</dbReference>
<organism evidence="3 4">
    <name type="scientific">Galeopterus variegatus</name>
    <name type="common">Malayan flying lemur</name>
    <name type="synonym">Cynocephalus variegatus</name>
    <dbReference type="NCBI Taxonomy" id="482537"/>
    <lineage>
        <taxon>Eukaryota</taxon>
        <taxon>Metazoa</taxon>
        <taxon>Chordata</taxon>
        <taxon>Craniata</taxon>
        <taxon>Vertebrata</taxon>
        <taxon>Euteleostomi</taxon>
        <taxon>Mammalia</taxon>
        <taxon>Eutheria</taxon>
        <taxon>Euarchontoglires</taxon>
        <taxon>Dermoptera</taxon>
        <taxon>Cynocephalidae</taxon>
        <taxon>Galeopterus</taxon>
    </lineage>
</organism>
<dbReference type="Gene3D" id="1.20.1420.10">
    <property type="entry name" value="Talin, central domain"/>
    <property type="match status" value="1"/>
</dbReference>
<evidence type="ECO:0000313" key="4">
    <source>
        <dbReference type="RefSeq" id="XP_008585814.1"/>
    </source>
</evidence>
<evidence type="ECO:0000256" key="1">
    <source>
        <dbReference type="SAM" id="MobiDB-lite"/>
    </source>
</evidence>
<feature type="compositionally biased region" description="Pro residues" evidence="1">
    <location>
        <begin position="35"/>
        <end position="44"/>
    </location>
</feature>
<dbReference type="PANTHER" id="PTHR47133:SF1">
    <property type="entry name" value="TALIN ROD DOMAIN-CONTAINING PROTEIN 1"/>
    <property type="match status" value="1"/>
</dbReference>
<dbReference type="PANTHER" id="PTHR47133">
    <property type="entry name" value="TALIN ROD DOMAIN-CONTAINING PROTEIN 1"/>
    <property type="match status" value="1"/>
</dbReference>
<dbReference type="RefSeq" id="XP_008585814.1">
    <property type="nucleotide sequence ID" value="XM_008587592.1"/>
</dbReference>
<accession>A0ABM0RYX3</accession>
<feature type="domain" description="Talin IBS2B" evidence="2">
    <location>
        <begin position="213"/>
        <end position="332"/>
    </location>
</feature>
<dbReference type="InterPro" id="IPR042799">
    <property type="entry name" value="TLNRD1"/>
</dbReference>
<dbReference type="Gene3D" id="1.20.120.230">
    <property type="entry name" value="Alpha-catenin/vinculin-like"/>
    <property type="match status" value="1"/>
</dbReference>
<reference evidence="4" key="1">
    <citation type="submission" date="2025-08" db="UniProtKB">
        <authorList>
            <consortium name="RefSeq"/>
        </authorList>
    </citation>
    <scope>IDENTIFICATION</scope>
</reference>
<proteinExistence type="predicted"/>
<feature type="region of interest" description="Disordered" evidence="1">
    <location>
        <begin position="19"/>
        <end position="80"/>
    </location>
</feature>
<dbReference type="Pfam" id="PF21896">
    <property type="entry name" value="Talin_IBS2B"/>
    <property type="match status" value="1"/>
</dbReference>
<evidence type="ECO:0000259" key="2">
    <source>
        <dbReference type="Pfam" id="PF21896"/>
    </source>
</evidence>
<dbReference type="InterPro" id="IPR054082">
    <property type="entry name" value="Talin_IBS2B"/>
</dbReference>
<dbReference type="GeneID" id="103603116"/>
<sequence>MEPPGLAKSLRKASWRLHPDLPWVSAEPPARGGLPPGPCPPPLGRGPRGSRGPPARRRRRPPYIIRSYTTGKPTGEAASPAPASAVAGACPQPRKRLVSVCDHCKSKMQLVADLLLLSSEARPVLFEGPASSCAGVESFEQCRDTIIARTKGLSILTHDVQSQLNMGRFGEAGDSLVELGDLVVSLTECSAHAAYLAAVATPGAQPAQPGLVDRYRVTRCRHEVEQGCAVLRATPLADMTPQLLLEVSQGLSRNLKFLTDACALASDKSRDRFSREQFKLGVKCMSTSASALLACVREVKAAPSELARSRCALFSGPLVQAVSALVGFATEPQFLGRAAAVSAEGKAVQTAILGGAMSVVSACVLLTQCLRDLAQHPDGGAKMSDHRERLRNSACAVSEGCTLLSQALRERSSPRTFPPVNSNSVN</sequence>
<keyword evidence="3" id="KW-1185">Reference proteome</keyword>
<protein>
    <submittedName>
        <fullName evidence="4">Mesoderm development candidate 1</fullName>
    </submittedName>
</protein>
<evidence type="ECO:0000313" key="3">
    <source>
        <dbReference type="Proteomes" id="UP000694923"/>
    </source>
</evidence>
<gene>
    <name evidence="4" type="primary">MESDC1</name>
</gene>